<dbReference type="OrthoDB" id="406505at2759"/>
<proteinExistence type="predicted"/>
<dbReference type="InterPro" id="IPR051477">
    <property type="entry name" value="Expansin_CellWall"/>
</dbReference>
<protein>
    <submittedName>
        <fullName evidence="4">RlpA-like double-psi beta-barrel-protein domain-containing protein-containing protein</fullName>
    </submittedName>
</protein>
<dbReference type="Proteomes" id="UP000292957">
    <property type="component" value="Unassembled WGS sequence"/>
</dbReference>
<organism evidence="4 5">
    <name type="scientific">Dichomitus squalens</name>
    <dbReference type="NCBI Taxonomy" id="114155"/>
    <lineage>
        <taxon>Eukaryota</taxon>
        <taxon>Fungi</taxon>
        <taxon>Dikarya</taxon>
        <taxon>Basidiomycota</taxon>
        <taxon>Agaricomycotina</taxon>
        <taxon>Agaricomycetes</taxon>
        <taxon>Polyporales</taxon>
        <taxon>Polyporaceae</taxon>
        <taxon>Dichomitus</taxon>
    </lineage>
</organism>
<feature type="signal peptide" evidence="2">
    <location>
        <begin position="1"/>
        <end position="19"/>
    </location>
</feature>
<dbReference type="AlphaFoldDB" id="A0A4Q9Q7C1"/>
<keyword evidence="5" id="KW-1185">Reference proteome</keyword>
<dbReference type="Gene3D" id="2.40.40.10">
    <property type="entry name" value="RlpA-like domain"/>
    <property type="match status" value="1"/>
</dbReference>
<keyword evidence="1 2" id="KW-0732">Signal</keyword>
<evidence type="ECO:0000256" key="2">
    <source>
        <dbReference type="SAM" id="SignalP"/>
    </source>
</evidence>
<evidence type="ECO:0000313" key="3">
    <source>
        <dbReference type="EMBL" id="TBU29761.1"/>
    </source>
</evidence>
<dbReference type="CDD" id="cd22191">
    <property type="entry name" value="DPBB_RlpA_EXP_N-like"/>
    <property type="match status" value="1"/>
</dbReference>
<dbReference type="PANTHER" id="PTHR31836:SF28">
    <property type="entry name" value="SRCR DOMAIN-CONTAINING PROTEIN-RELATED"/>
    <property type="match status" value="1"/>
</dbReference>
<evidence type="ECO:0000256" key="1">
    <source>
        <dbReference type="ARBA" id="ARBA00022729"/>
    </source>
</evidence>
<dbReference type="EMBL" id="ML145093">
    <property type="protein sequence ID" value="TBU62504.1"/>
    <property type="molecule type" value="Genomic_DNA"/>
</dbReference>
<gene>
    <name evidence="4" type="ORF">BD310DRAFT_810758</name>
    <name evidence="3" type="ORF">BD311DRAFT_787538</name>
</gene>
<feature type="chain" id="PRO_5040597661" evidence="2">
    <location>
        <begin position="20"/>
        <end position="137"/>
    </location>
</feature>
<sequence>MAPFTYLTLVLALVSSALAAPTPASSETLLEKRITHSGRGTFFEVGLGACGKVNKDSDHIVAISSSIFGSGGNCEQFMQIKNNKNGKTAFGLVRDECPGCGAGDIDMSPSLFQALGASLDEGVLDVSWHFEKKGFKP</sequence>
<evidence type="ECO:0000313" key="4">
    <source>
        <dbReference type="EMBL" id="TBU62504.1"/>
    </source>
</evidence>
<dbReference type="SUPFAM" id="SSF50685">
    <property type="entry name" value="Barwin-like endoglucanases"/>
    <property type="match status" value="1"/>
</dbReference>
<accession>A0A4Q9Q7C1</accession>
<dbReference type="InterPro" id="IPR036908">
    <property type="entry name" value="RlpA-like_sf"/>
</dbReference>
<name>A0A4Q9Q7C1_9APHY</name>
<reference evidence="4 5" key="1">
    <citation type="submission" date="2019-01" db="EMBL/GenBank/DDBJ databases">
        <title>Draft genome sequences of three monokaryotic isolates of the white-rot basidiomycete fungus Dichomitus squalens.</title>
        <authorList>
            <consortium name="DOE Joint Genome Institute"/>
            <person name="Lopez S.C."/>
            <person name="Andreopoulos B."/>
            <person name="Pangilinan J."/>
            <person name="Lipzen A."/>
            <person name="Riley R."/>
            <person name="Ahrendt S."/>
            <person name="Ng V."/>
            <person name="Barry K."/>
            <person name="Daum C."/>
            <person name="Grigoriev I.V."/>
            <person name="Hilden K.S."/>
            <person name="Makela M.R."/>
            <person name="de Vries R.P."/>
        </authorList>
    </citation>
    <scope>NUCLEOTIDE SEQUENCE [LARGE SCALE GENOMIC DNA]</scope>
    <source>
        <strain evidence="4 5">CBS 464.89</strain>
        <strain evidence="3">OM18370.1</strain>
    </source>
</reference>
<evidence type="ECO:0000313" key="5">
    <source>
        <dbReference type="Proteomes" id="UP000292082"/>
    </source>
</evidence>
<dbReference type="EMBL" id="ML143410">
    <property type="protein sequence ID" value="TBU29761.1"/>
    <property type="molecule type" value="Genomic_DNA"/>
</dbReference>
<dbReference type="Proteomes" id="UP000292082">
    <property type="component" value="Unassembled WGS sequence"/>
</dbReference>
<dbReference type="PANTHER" id="PTHR31836">
    <property type="match status" value="1"/>
</dbReference>